<keyword evidence="1" id="KW-1015">Disulfide bond</keyword>
<dbReference type="RefSeq" id="WP_126021655.1">
    <property type="nucleotide sequence ID" value="NZ_RXFT01000003.1"/>
</dbReference>
<dbReference type="PROSITE" id="PS00134">
    <property type="entry name" value="TRYPSIN_HIS"/>
    <property type="match status" value="1"/>
</dbReference>
<evidence type="ECO:0000259" key="4">
    <source>
        <dbReference type="PROSITE" id="PS50240"/>
    </source>
</evidence>
<dbReference type="PRINTS" id="PR00722">
    <property type="entry name" value="CHYMOTRYPSIN"/>
</dbReference>
<feature type="chain" id="PRO_5018575747" evidence="3">
    <location>
        <begin position="25"/>
        <end position="307"/>
    </location>
</feature>
<dbReference type="SUPFAM" id="SSF50494">
    <property type="entry name" value="Trypsin-like serine proteases"/>
    <property type="match status" value="1"/>
</dbReference>
<feature type="domain" description="Peptidase S1" evidence="4">
    <location>
        <begin position="61"/>
        <end position="301"/>
    </location>
</feature>
<dbReference type="GO" id="GO:0004252">
    <property type="term" value="F:serine-type endopeptidase activity"/>
    <property type="evidence" value="ECO:0007669"/>
    <property type="project" value="InterPro"/>
</dbReference>
<evidence type="ECO:0000256" key="3">
    <source>
        <dbReference type="SAM" id="SignalP"/>
    </source>
</evidence>
<evidence type="ECO:0000256" key="2">
    <source>
        <dbReference type="RuleBase" id="RU363034"/>
    </source>
</evidence>
<dbReference type="PANTHER" id="PTHR24252:SF7">
    <property type="entry name" value="HYALIN"/>
    <property type="match status" value="1"/>
</dbReference>
<dbReference type="PANTHER" id="PTHR24252">
    <property type="entry name" value="ACROSIN-RELATED"/>
    <property type="match status" value="1"/>
</dbReference>
<proteinExistence type="predicted"/>
<dbReference type="AlphaFoldDB" id="A0A3S1EZX4"/>
<gene>
    <name evidence="5" type="ORF">EJP67_10660</name>
</gene>
<name>A0A3S1EZX4_9BURK</name>
<dbReference type="InterPro" id="IPR001254">
    <property type="entry name" value="Trypsin_dom"/>
</dbReference>
<accession>A0A3S1EZX4</accession>
<dbReference type="Proteomes" id="UP000281118">
    <property type="component" value="Unassembled WGS sequence"/>
</dbReference>
<dbReference type="Pfam" id="PF00089">
    <property type="entry name" value="Trypsin"/>
    <property type="match status" value="1"/>
</dbReference>
<dbReference type="InterPro" id="IPR001314">
    <property type="entry name" value="Peptidase_S1A"/>
</dbReference>
<dbReference type="SMART" id="SM00020">
    <property type="entry name" value="Tryp_SPc"/>
    <property type="match status" value="1"/>
</dbReference>
<comment type="caution">
    <text evidence="5">The sequence shown here is derived from an EMBL/GenBank/DDBJ whole genome shotgun (WGS) entry which is preliminary data.</text>
</comment>
<dbReference type="GO" id="GO:0006508">
    <property type="term" value="P:proteolysis"/>
    <property type="evidence" value="ECO:0007669"/>
    <property type="project" value="UniProtKB-KW"/>
</dbReference>
<dbReference type="CDD" id="cd00190">
    <property type="entry name" value="Tryp_SPc"/>
    <property type="match status" value="1"/>
</dbReference>
<evidence type="ECO:0000256" key="1">
    <source>
        <dbReference type="ARBA" id="ARBA00023157"/>
    </source>
</evidence>
<feature type="signal peptide" evidence="3">
    <location>
        <begin position="1"/>
        <end position="24"/>
    </location>
</feature>
<dbReference type="EMBL" id="RXFT01000003">
    <property type="protein sequence ID" value="RUR67515.1"/>
    <property type="molecule type" value="Genomic_DNA"/>
</dbReference>
<dbReference type="Gene3D" id="2.40.10.10">
    <property type="entry name" value="Trypsin-like serine proteases"/>
    <property type="match status" value="1"/>
</dbReference>
<dbReference type="OrthoDB" id="9813836at2"/>
<dbReference type="InterPro" id="IPR043504">
    <property type="entry name" value="Peptidase_S1_PA_chymotrypsin"/>
</dbReference>
<organism evidence="5 6">
    <name type="scientific">Variovorax guangxiensis</name>
    <dbReference type="NCBI Taxonomy" id="1775474"/>
    <lineage>
        <taxon>Bacteria</taxon>
        <taxon>Pseudomonadati</taxon>
        <taxon>Pseudomonadota</taxon>
        <taxon>Betaproteobacteria</taxon>
        <taxon>Burkholderiales</taxon>
        <taxon>Comamonadaceae</taxon>
        <taxon>Variovorax</taxon>
    </lineage>
</organism>
<dbReference type="InterPro" id="IPR018114">
    <property type="entry name" value="TRYPSIN_HIS"/>
</dbReference>
<reference evidence="5 6" key="1">
    <citation type="submission" date="2018-12" db="EMBL/GenBank/DDBJ databases">
        <title>The genome sequences of Variovorax guangxiensis DSM 27352.</title>
        <authorList>
            <person name="Gao J."/>
            <person name="Sun J."/>
        </authorList>
    </citation>
    <scope>NUCLEOTIDE SEQUENCE [LARGE SCALE GENOMIC DNA]</scope>
    <source>
        <strain evidence="5 6">DSM 27352</strain>
    </source>
</reference>
<keyword evidence="2 5" id="KW-0645">Protease</keyword>
<sequence>MKSFLRIALQVGLSLSLLSLSAVAQTQPVSTASRLADTPVVGSDDYEQAVKAFFEGREPKIVNGIPASISDFPWQVSLGISWIADEYRAHFCGGSVYSATWIVTAAHCVVRTSARDIIVTAGTDQLGKNGVRRNVRRIIVKSDYAAKTHDNDIALLELTSPLPLDDTKRIKPIALLSSSEDQLGLKEGVSLSVSGWGATQSGGDAVRKLQFVAVPVVATKSCNRALAYDGQVTNNMICAGKMTGGTDSCQGDSGGPLVLEPSTNPRLAGIVSWGEGCAQPNKVGVYTRVTNYISWISACTASPSSCP</sequence>
<evidence type="ECO:0000313" key="5">
    <source>
        <dbReference type="EMBL" id="RUR67515.1"/>
    </source>
</evidence>
<dbReference type="InterPro" id="IPR033116">
    <property type="entry name" value="TRYPSIN_SER"/>
</dbReference>
<keyword evidence="3" id="KW-0732">Signal</keyword>
<dbReference type="PROSITE" id="PS50240">
    <property type="entry name" value="TRYPSIN_DOM"/>
    <property type="match status" value="1"/>
</dbReference>
<keyword evidence="2" id="KW-0378">Hydrolase</keyword>
<evidence type="ECO:0000313" key="6">
    <source>
        <dbReference type="Proteomes" id="UP000281118"/>
    </source>
</evidence>
<keyword evidence="2" id="KW-0720">Serine protease</keyword>
<dbReference type="FunFam" id="2.40.10.10:FF:000003">
    <property type="entry name" value="Transmembrane serine protease 3"/>
    <property type="match status" value="1"/>
</dbReference>
<protein>
    <submittedName>
        <fullName evidence="5">Trypsin-like serine protease</fullName>
    </submittedName>
</protein>
<dbReference type="InterPro" id="IPR009003">
    <property type="entry name" value="Peptidase_S1_PA"/>
</dbReference>
<dbReference type="PROSITE" id="PS00135">
    <property type="entry name" value="TRYPSIN_SER"/>
    <property type="match status" value="1"/>
</dbReference>